<dbReference type="AlphaFoldDB" id="A0A0R2CJK5"/>
<keyword evidence="6" id="KW-0132">Cell division</keyword>
<feature type="coiled-coil region" evidence="7">
    <location>
        <begin position="95"/>
        <end position="146"/>
    </location>
</feature>
<dbReference type="STRING" id="1423810.FD19_GL000185"/>
<evidence type="ECO:0000256" key="4">
    <source>
        <dbReference type="ARBA" id="ARBA00023054"/>
    </source>
</evidence>
<proteinExistence type="predicted"/>
<organism evidence="8 9">
    <name type="scientific">Lacticaseibacillus thailandensis DSM 22698 = JCM 13996</name>
    <dbReference type="NCBI Taxonomy" id="1423810"/>
    <lineage>
        <taxon>Bacteria</taxon>
        <taxon>Bacillati</taxon>
        <taxon>Bacillota</taxon>
        <taxon>Bacilli</taxon>
        <taxon>Lactobacillales</taxon>
        <taxon>Lactobacillaceae</taxon>
        <taxon>Lacticaseibacillus</taxon>
    </lineage>
</organism>
<keyword evidence="2" id="KW-0812">Transmembrane</keyword>
<keyword evidence="4 7" id="KW-0175">Coiled coil</keyword>
<name>A0A0R2CJK5_9LACO</name>
<evidence type="ECO:0000256" key="2">
    <source>
        <dbReference type="ARBA" id="ARBA00022692"/>
    </source>
</evidence>
<dbReference type="GO" id="GO:0005886">
    <property type="term" value="C:plasma membrane"/>
    <property type="evidence" value="ECO:0007669"/>
    <property type="project" value="UniProtKB-SubCell"/>
</dbReference>
<evidence type="ECO:0000313" key="9">
    <source>
        <dbReference type="Proteomes" id="UP000051789"/>
    </source>
</evidence>
<reference evidence="8 9" key="1">
    <citation type="journal article" date="2015" name="Genome Announc.">
        <title>Expanding the biotechnology potential of lactobacilli through comparative genomics of 213 strains and associated genera.</title>
        <authorList>
            <person name="Sun Z."/>
            <person name="Harris H.M."/>
            <person name="McCann A."/>
            <person name="Guo C."/>
            <person name="Argimon S."/>
            <person name="Zhang W."/>
            <person name="Yang X."/>
            <person name="Jeffery I.B."/>
            <person name="Cooney J.C."/>
            <person name="Kagawa T.F."/>
            <person name="Liu W."/>
            <person name="Song Y."/>
            <person name="Salvetti E."/>
            <person name="Wrobel A."/>
            <person name="Rasinkangas P."/>
            <person name="Parkhill J."/>
            <person name="Rea M.C."/>
            <person name="O'Sullivan O."/>
            <person name="Ritari J."/>
            <person name="Douillard F.P."/>
            <person name="Paul Ross R."/>
            <person name="Yang R."/>
            <person name="Briner A.E."/>
            <person name="Felis G.E."/>
            <person name="de Vos W.M."/>
            <person name="Barrangou R."/>
            <person name="Klaenhammer T.R."/>
            <person name="Caufield P.W."/>
            <person name="Cui Y."/>
            <person name="Zhang H."/>
            <person name="O'Toole P.W."/>
        </authorList>
    </citation>
    <scope>NUCLEOTIDE SEQUENCE [LARGE SCALE GENOMIC DNA]</scope>
    <source>
        <strain evidence="8 9">DSM 22698</strain>
    </source>
</reference>
<dbReference type="EMBL" id="AYZK01000001">
    <property type="protein sequence ID" value="KRM87907.1"/>
    <property type="molecule type" value="Genomic_DNA"/>
</dbReference>
<evidence type="ECO:0000313" key="8">
    <source>
        <dbReference type="EMBL" id="KRM87907.1"/>
    </source>
</evidence>
<evidence type="ECO:0000256" key="7">
    <source>
        <dbReference type="SAM" id="Coils"/>
    </source>
</evidence>
<dbReference type="PATRIC" id="fig|1423810.4.peg.189"/>
<sequence>MLTIVVLLVITLIVGLVIKGRYAKAISELDAQSAGLANADIEQTIHVLKGAHLGGESLKTLTRLEREYQQASEGPGADVEAILLELETANAQFRFAVVREQLQEAREKLATLSKKYAQVDAELQQLQAAQATNQRLLDELQATYQSARKDLLAKNFAYGSAMPAFEQELSELAEQFANVAKITAAGDHQAAASALKDLKQSVGTLADNVAAVPPLVTDLVKVFPEQLEEIQSSYDSLTKHNFHFPEVDIPAVIKQVHTQMDASDKALAAMDLKQAQSDNQAAADAIDSMYAAMEKEMTARRTVERDSDMVTEFIAHAQRQNHALMLELDHLNQSYTLNNGEIKEAKGLREELVTFDRQHQADLAAIDDHTAVFSVIAEHMDSATTRLKAIEERQVAINAAVSKLKEGEKSANTALKTQVTTMRTVQRSLDQLQLPGLPESYTDRLHHVQSEVDTIATALDQVKIDLDDINQQLVGLASDVSDLEDEGRAIVDAVGMTAQLLQAANRYRDEHPEVAEAARKSRALYNEYRYKEAADNLATALEEAVPGSYKRVEDAYLASQDNV</sequence>
<keyword evidence="5" id="KW-0472">Membrane</keyword>
<dbReference type="Pfam" id="PF06160">
    <property type="entry name" value="EzrA"/>
    <property type="match status" value="1"/>
</dbReference>
<evidence type="ECO:0000256" key="6">
    <source>
        <dbReference type="ARBA" id="ARBA00023210"/>
    </source>
</evidence>
<dbReference type="GO" id="GO:0000917">
    <property type="term" value="P:division septum assembly"/>
    <property type="evidence" value="ECO:0007669"/>
    <property type="project" value="UniProtKB-KW"/>
</dbReference>
<gene>
    <name evidence="8" type="ORF">FD19_GL000185</name>
</gene>
<keyword evidence="9" id="KW-1185">Reference proteome</keyword>
<comment type="subcellular location">
    <subcellularLocation>
        <location evidence="1">Cell membrane</location>
        <topology evidence="1">Single-pass membrane protein</topology>
    </subcellularLocation>
</comment>
<evidence type="ECO:0000256" key="1">
    <source>
        <dbReference type="ARBA" id="ARBA00004162"/>
    </source>
</evidence>
<keyword evidence="6" id="KW-0717">Septation</keyword>
<keyword evidence="3" id="KW-1133">Transmembrane helix</keyword>
<accession>A0A0R2CJK5</accession>
<keyword evidence="6" id="KW-0131">Cell cycle</keyword>
<protein>
    <submittedName>
        <fullName evidence="8">Septation ring formation regulator ezrA</fullName>
    </submittedName>
</protein>
<evidence type="ECO:0000256" key="3">
    <source>
        <dbReference type="ARBA" id="ARBA00022989"/>
    </source>
</evidence>
<dbReference type="InterPro" id="IPR010379">
    <property type="entry name" value="EzrA"/>
</dbReference>
<dbReference type="Proteomes" id="UP000051789">
    <property type="component" value="Unassembled WGS sequence"/>
</dbReference>
<dbReference type="GO" id="GO:0000921">
    <property type="term" value="P:septin ring assembly"/>
    <property type="evidence" value="ECO:0007669"/>
    <property type="project" value="InterPro"/>
</dbReference>
<comment type="caution">
    <text evidence="8">The sequence shown here is derived from an EMBL/GenBank/DDBJ whole genome shotgun (WGS) entry which is preliminary data.</text>
</comment>
<evidence type="ECO:0000256" key="5">
    <source>
        <dbReference type="ARBA" id="ARBA00023136"/>
    </source>
</evidence>
<dbReference type="GO" id="GO:0005940">
    <property type="term" value="C:septin ring"/>
    <property type="evidence" value="ECO:0007669"/>
    <property type="project" value="InterPro"/>
</dbReference>